<proteinExistence type="predicted"/>
<evidence type="ECO:0000313" key="4">
    <source>
        <dbReference type="Proteomes" id="UP000541444"/>
    </source>
</evidence>
<accession>A0A7J7PB17</accession>
<dbReference type="PANTHER" id="PTHR31236">
    <property type="entry name" value="BURP DOMAIN PROTEIN USPL1-LIKE"/>
    <property type="match status" value="1"/>
</dbReference>
<feature type="chain" id="PRO_5029680341" description="BURP domain-containing protein" evidence="1">
    <location>
        <begin position="19"/>
        <end position="252"/>
    </location>
</feature>
<dbReference type="PANTHER" id="PTHR31236:SF2">
    <property type="entry name" value="BURP DOMAIN PROTEIN RD22"/>
    <property type="match status" value="1"/>
</dbReference>
<name>A0A7J7PB17_9MAGN</name>
<feature type="signal peptide" evidence="1">
    <location>
        <begin position="1"/>
        <end position="18"/>
    </location>
</feature>
<dbReference type="Proteomes" id="UP000541444">
    <property type="component" value="Unassembled WGS sequence"/>
</dbReference>
<evidence type="ECO:0000259" key="2">
    <source>
        <dbReference type="PROSITE" id="PS51277"/>
    </source>
</evidence>
<dbReference type="EMBL" id="JACGCM010000115">
    <property type="protein sequence ID" value="KAF6176334.1"/>
    <property type="molecule type" value="Genomic_DNA"/>
</dbReference>
<dbReference type="SMART" id="SM01045">
    <property type="entry name" value="BURP"/>
    <property type="match status" value="1"/>
</dbReference>
<dbReference type="OrthoDB" id="654134at2759"/>
<reference evidence="3 4" key="1">
    <citation type="journal article" date="2020" name="IScience">
        <title>Genome Sequencing of the Endangered Kingdonia uniflora (Circaeasteraceae, Ranunculales) Reveals Potential Mechanisms of Evolutionary Specialization.</title>
        <authorList>
            <person name="Sun Y."/>
            <person name="Deng T."/>
            <person name="Zhang A."/>
            <person name="Moore M.J."/>
            <person name="Landis J.B."/>
            <person name="Lin N."/>
            <person name="Zhang H."/>
            <person name="Zhang X."/>
            <person name="Huang J."/>
            <person name="Zhang X."/>
            <person name="Sun H."/>
            <person name="Wang H."/>
        </authorList>
    </citation>
    <scope>NUCLEOTIDE SEQUENCE [LARGE SCALE GENOMIC DNA]</scope>
    <source>
        <strain evidence="3">TB1705</strain>
        <tissue evidence="3">Leaf</tissue>
    </source>
</reference>
<organism evidence="3 4">
    <name type="scientific">Kingdonia uniflora</name>
    <dbReference type="NCBI Taxonomy" id="39325"/>
    <lineage>
        <taxon>Eukaryota</taxon>
        <taxon>Viridiplantae</taxon>
        <taxon>Streptophyta</taxon>
        <taxon>Embryophyta</taxon>
        <taxon>Tracheophyta</taxon>
        <taxon>Spermatophyta</taxon>
        <taxon>Magnoliopsida</taxon>
        <taxon>Ranunculales</taxon>
        <taxon>Circaeasteraceae</taxon>
        <taxon>Kingdonia</taxon>
    </lineage>
</organism>
<evidence type="ECO:0000256" key="1">
    <source>
        <dbReference type="SAM" id="SignalP"/>
    </source>
</evidence>
<dbReference type="InterPro" id="IPR004873">
    <property type="entry name" value="BURP_dom"/>
</dbReference>
<keyword evidence="1" id="KW-0732">Signal</keyword>
<dbReference type="Pfam" id="PF03181">
    <property type="entry name" value="BURP"/>
    <property type="match status" value="1"/>
</dbReference>
<dbReference type="InterPro" id="IPR044816">
    <property type="entry name" value="BURP"/>
</dbReference>
<comment type="caution">
    <text evidence="3">The sequence shown here is derived from an EMBL/GenBank/DDBJ whole genome shotgun (WGS) entry which is preliminary data.</text>
</comment>
<gene>
    <name evidence="3" type="ORF">GIB67_011123</name>
</gene>
<feature type="domain" description="BURP" evidence="2">
    <location>
        <begin position="98"/>
        <end position="252"/>
    </location>
</feature>
<evidence type="ECO:0000313" key="3">
    <source>
        <dbReference type="EMBL" id="KAF6176334.1"/>
    </source>
</evidence>
<sequence length="252" mass="28236">MIFYISVFLQLTVVFSHATLPSEVYWETALPNTPMPKVLRELLRPGVSTEKPGGKTEVTIGKVNPHDSFLLKYSDSLMNYGDSTSKGQLQNNLNLALFFSREDLHTNTQKDLQFIKTTSGVNFLPHQIAEAIPFSTNKFPQILNQFSIDPKSVEAEAMKKTLKECEAPANKGEDKYCAKSLESMIDFSTSKMGKHVQVIWTEIDNEDSQTQKYNITSFKKTGRVVISPWSATARRTLTPCSTAMSHKTQGST</sequence>
<keyword evidence="4" id="KW-1185">Reference proteome</keyword>
<protein>
    <recommendedName>
        <fullName evidence="2">BURP domain-containing protein</fullName>
    </recommendedName>
</protein>
<dbReference type="AlphaFoldDB" id="A0A7J7PB17"/>
<dbReference type="PROSITE" id="PS51277">
    <property type="entry name" value="BURP"/>
    <property type="match status" value="1"/>
</dbReference>